<evidence type="ECO:0000256" key="11">
    <source>
        <dbReference type="SAM" id="Coils"/>
    </source>
</evidence>
<evidence type="ECO:0000256" key="4">
    <source>
        <dbReference type="ARBA" id="ARBA00022792"/>
    </source>
</evidence>
<dbReference type="GO" id="GO:0034551">
    <property type="term" value="P:mitochondrial respiratory chain complex III assembly"/>
    <property type="evidence" value="ECO:0007669"/>
    <property type="project" value="TreeGrafter"/>
</dbReference>
<dbReference type="PANTHER" id="PTHR28202:SF1">
    <property type="entry name" value="ASSEMBLY FACTOR CBP4"/>
    <property type="match status" value="1"/>
</dbReference>
<organism evidence="12 13">
    <name type="scientific">Nadsonia fulvescens var. elongata DSM 6958</name>
    <dbReference type="NCBI Taxonomy" id="857566"/>
    <lineage>
        <taxon>Eukaryota</taxon>
        <taxon>Fungi</taxon>
        <taxon>Dikarya</taxon>
        <taxon>Ascomycota</taxon>
        <taxon>Saccharomycotina</taxon>
        <taxon>Dipodascomycetes</taxon>
        <taxon>Dipodascales</taxon>
        <taxon>Dipodascales incertae sedis</taxon>
        <taxon>Nadsonia</taxon>
    </lineage>
</organism>
<dbReference type="PANTHER" id="PTHR28202">
    <property type="entry name" value="ASSEMBLY FACTOR CBP4"/>
    <property type="match status" value="1"/>
</dbReference>
<dbReference type="AlphaFoldDB" id="A0A1E3PJF5"/>
<keyword evidence="13" id="KW-1185">Reference proteome</keyword>
<reference evidence="12 13" key="1">
    <citation type="journal article" date="2016" name="Proc. Natl. Acad. Sci. U.S.A.">
        <title>Comparative genomics of biotechnologically important yeasts.</title>
        <authorList>
            <person name="Riley R."/>
            <person name="Haridas S."/>
            <person name="Wolfe K.H."/>
            <person name="Lopes M.R."/>
            <person name="Hittinger C.T."/>
            <person name="Goeker M."/>
            <person name="Salamov A.A."/>
            <person name="Wisecaver J.H."/>
            <person name="Long T.M."/>
            <person name="Calvey C.H."/>
            <person name="Aerts A.L."/>
            <person name="Barry K.W."/>
            <person name="Choi C."/>
            <person name="Clum A."/>
            <person name="Coughlan A.Y."/>
            <person name="Deshpande S."/>
            <person name="Douglass A.P."/>
            <person name="Hanson S.J."/>
            <person name="Klenk H.-P."/>
            <person name="LaButti K.M."/>
            <person name="Lapidus A."/>
            <person name="Lindquist E.A."/>
            <person name="Lipzen A.M."/>
            <person name="Meier-Kolthoff J.P."/>
            <person name="Ohm R.A."/>
            <person name="Otillar R.P."/>
            <person name="Pangilinan J.L."/>
            <person name="Peng Y."/>
            <person name="Rokas A."/>
            <person name="Rosa C.A."/>
            <person name="Scheuner C."/>
            <person name="Sibirny A.A."/>
            <person name="Slot J.C."/>
            <person name="Stielow J.B."/>
            <person name="Sun H."/>
            <person name="Kurtzman C.P."/>
            <person name="Blackwell M."/>
            <person name="Grigoriev I.V."/>
            <person name="Jeffries T.W."/>
        </authorList>
    </citation>
    <scope>NUCLEOTIDE SEQUENCE [LARGE SCALE GENOMIC DNA]</scope>
    <source>
        <strain evidence="12 13">DSM 6958</strain>
    </source>
</reference>
<keyword evidence="8 10" id="KW-0143">Chaperone</keyword>
<feature type="transmembrane region" description="Helical" evidence="10">
    <location>
        <begin position="12"/>
        <end position="31"/>
    </location>
</feature>
<evidence type="ECO:0000256" key="9">
    <source>
        <dbReference type="ARBA" id="ARBA00025413"/>
    </source>
</evidence>
<evidence type="ECO:0000256" key="6">
    <source>
        <dbReference type="ARBA" id="ARBA00023128"/>
    </source>
</evidence>
<evidence type="ECO:0000256" key="7">
    <source>
        <dbReference type="ARBA" id="ARBA00023136"/>
    </source>
</evidence>
<protein>
    <recommendedName>
        <fullName evidence="10">Cytochrome b mRNA-processing protein 4</fullName>
    </recommendedName>
</protein>
<evidence type="ECO:0000313" key="13">
    <source>
        <dbReference type="Proteomes" id="UP000095009"/>
    </source>
</evidence>
<comment type="similarity">
    <text evidence="2 10">Belongs to the CBP4 family.</text>
</comment>
<evidence type="ECO:0000256" key="8">
    <source>
        <dbReference type="ARBA" id="ARBA00023186"/>
    </source>
</evidence>
<name>A0A1E3PJF5_9ASCO</name>
<evidence type="ECO:0000256" key="2">
    <source>
        <dbReference type="ARBA" id="ARBA00006780"/>
    </source>
</evidence>
<gene>
    <name evidence="12" type="ORF">NADFUDRAFT_83405</name>
</gene>
<accession>A0A1E3PJF5</accession>
<evidence type="ECO:0000313" key="12">
    <source>
        <dbReference type="EMBL" id="ODQ65430.1"/>
    </source>
</evidence>
<dbReference type="STRING" id="857566.A0A1E3PJF5"/>
<evidence type="ECO:0000256" key="3">
    <source>
        <dbReference type="ARBA" id="ARBA00022692"/>
    </source>
</evidence>
<dbReference type="Pfam" id="PF07960">
    <property type="entry name" value="CBP4"/>
    <property type="match status" value="1"/>
</dbReference>
<dbReference type="GO" id="GO:0005743">
    <property type="term" value="C:mitochondrial inner membrane"/>
    <property type="evidence" value="ECO:0007669"/>
    <property type="project" value="UniProtKB-SubCell"/>
</dbReference>
<evidence type="ECO:0000256" key="10">
    <source>
        <dbReference type="RuleBase" id="RU368005"/>
    </source>
</evidence>
<proteinExistence type="inferred from homology"/>
<sequence length="161" mass="18203">MEEYPILKKTIRVSVASIGIVGLGVLLLKYTTPTDEELISRLSPDLKAKYYASLQDRKGSSQAILNQVEVNARSTDPAWIVRSGKKVQEQANIEHGRHNSQTNIDRTNQTQVQAMHQEIENMKRLEAEAKIREELKSKIAEEQNVNQAAAQQSKGWFSWGK</sequence>
<feature type="coiled-coil region" evidence="11">
    <location>
        <begin position="108"/>
        <end position="152"/>
    </location>
</feature>
<keyword evidence="7 10" id="KW-0472">Membrane</keyword>
<evidence type="ECO:0000256" key="5">
    <source>
        <dbReference type="ARBA" id="ARBA00022989"/>
    </source>
</evidence>
<keyword evidence="11" id="KW-0175">Coiled coil</keyword>
<keyword evidence="3 10" id="KW-0812">Transmembrane</keyword>
<dbReference type="Proteomes" id="UP000095009">
    <property type="component" value="Unassembled WGS sequence"/>
</dbReference>
<evidence type="ECO:0000256" key="1">
    <source>
        <dbReference type="ARBA" id="ARBA00004434"/>
    </source>
</evidence>
<dbReference type="OrthoDB" id="5576752at2759"/>
<keyword evidence="4 10" id="KW-0999">Mitochondrion inner membrane</keyword>
<dbReference type="InterPro" id="IPR012420">
    <property type="entry name" value="Cbp4"/>
</dbReference>
<comment type="function">
    <text evidence="9 10">Essential for the assembly of ubiquinol-cytochrome c reductase. It has a direct effect on the correct occurrence of the Rieske protein, core 4, core 5 and apocytochrome b.</text>
</comment>
<comment type="subcellular location">
    <subcellularLocation>
        <location evidence="1 10">Mitochondrion inner membrane</location>
        <topology evidence="1 10">Single-pass membrane protein</topology>
    </subcellularLocation>
</comment>
<dbReference type="EMBL" id="KV454410">
    <property type="protein sequence ID" value="ODQ65430.1"/>
    <property type="molecule type" value="Genomic_DNA"/>
</dbReference>
<keyword evidence="5 10" id="KW-1133">Transmembrane helix</keyword>
<keyword evidence="6 10" id="KW-0496">Mitochondrion</keyword>